<dbReference type="PANTHER" id="PTHR33653:SF1">
    <property type="entry name" value="RIBONUCLEASE VAPC2"/>
    <property type="match status" value="1"/>
</dbReference>
<keyword evidence="3" id="KW-0479">Metal-binding</keyword>
<evidence type="ECO:0000256" key="5">
    <source>
        <dbReference type="ARBA" id="ARBA00022842"/>
    </source>
</evidence>
<comment type="similarity">
    <text evidence="6">Belongs to the PINc/VapC protein family.</text>
</comment>
<proteinExistence type="inferred from homology"/>
<dbReference type="CDD" id="cd18754">
    <property type="entry name" value="PIN_VapC4-5_FitB-like"/>
    <property type="match status" value="1"/>
</dbReference>
<reference evidence="8" key="1">
    <citation type="submission" date="2022-09" db="EMBL/GenBank/DDBJ databases">
        <title>Haloadaptaus new haloarchaeum isolated from saline soil.</title>
        <authorList>
            <person name="Duran-Viseras A."/>
            <person name="Sanchez-Porro C."/>
            <person name="Ventosa A."/>
        </authorList>
    </citation>
    <scope>NUCLEOTIDE SEQUENCE</scope>
    <source>
        <strain evidence="8">F3-133</strain>
    </source>
</reference>
<dbReference type="InterPro" id="IPR002716">
    <property type="entry name" value="PIN_dom"/>
</dbReference>
<organism evidence="8 9">
    <name type="scientific">Halorutilus salinus</name>
    <dbReference type="NCBI Taxonomy" id="2487751"/>
    <lineage>
        <taxon>Archaea</taxon>
        <taxon>Methanobacteriati</taxon>
        <taxon>Methanobacteriota</taxon>
        <taxon>Stenosarchaea group</taxon>
        <taxon>Halobacteria</taxon>
        <taxon>Halorutilales</taxon>
        <taxon>Halorutilaceae</taxon>
        <taxon>Halorutilus</taxon>
    </lineage>
</organism>
<dbReference type="InterPro" id="IPR029060">
    <property type="entry name" value="PIN-like_dom_sf"/>
</dbReference>
<keyword evidence="4" id="KW-0378">Hydrolase</keyword>
<dbReference type="InterPro" id="IPR050556">
    <property type="entry name" value="Type_II_TA_system_RNase"/>
</dbReference>
<dbReference type="GO" id="GO:0004518">
    <property type="term" value="F:nuclease activity"/>
    <property type="evidence" value="ECO:0007669"/>
    <property type="project" value="UniProtKB-KW"/>
</dbReference>
<evidence type="ECO:0000256" key="1">
    <source>
        <dbReference type="ARBA" id="ARBA00001946"/>
    </source>
</evidence>
<evidence type="ECO:0000259" key="7">
    <source>
        <dbReference type="Pfam" id="PF01850"/>
    </source>
</evidence>
<dbReference type="SUPFAM" id="SSF88723">
    <property type="entry name" value="PIN domain-like"/>
    <property type="match status" value="1"/>
</dbReference>
<accession>A0A9Q4C4U9</accession>
<evidence type="ECO:0000256" key="4">
    <source>
        <dbReference type="ARBA" id="ARBA00022801"/>
    </source>
</evidence>
<sequence length="129" mass="14169">MILDTTFLHDLMYGEDNAVEKARELDESGNVSLSSMTVYELYYGVGYTDKGSGEKEKIDSVIGSKQVLPADAPVMRKAGRIDGKLSRDGEKVGQADTVIGATGVLHDRPVLTRNVAEFERIPELEVETY</sequence>
<gene>
    <name evidence="8" type="ORF">EGH25_06860</name>
</gene>
<evidence type="ECO:0000256" key="2">
    <source>
        <dbReference type="ARBA" id="ARBA00022722"/>
    </source>
</evidence>
<name>A0A9Q4C4U9_9EURY</name>
<keyword evidence="2" id="KW-0540">Nuclease</keyword>
<dbReference type="Pfam" id="PF01850">
    <property type="entry name" value="PIN"/>
    <property type="match status" value="1"/>
</dbReference>
<dbReference type="PANTHER" id="PTHR33653">
    <property type="entry name" value="RIBONUCLEASE VAPC2"/>
    <property type="match status" value="1"/>
</dbReference>
<keyword evidence="5" id="KW-0460">Magnesium</keyword>
<dbReference type="EMBL" id="RKLV01000006">
    <property type="protein sequence ID" value="MCX2819070.1"/>
    <property type="molecule type" value="Genomic_DNA"/>
</dbReference>
<dbReference type="GO" id="GO:0046872">
    <property type="term" value="F:metal ion binding"/>
    <property type="evidence" value="ECO:0007669"/>
    <property type="project" value="UniProtKB-KW"/>
</dbReference>
<evidence type="ECO:0000313" key="8">
    <source>
        <dbReference type="EMBL" id="MCX2819070.1"/>
    </source>
</evidence>
<evidence type="ECO:0000256" key="3">
    <source>
        <dbReference type="ARBA" id="ARBA00022723"/>
    </source>
</evidence>
<keyword evidence="9" id="KW-1185">Reference proteome</keyword>
<dbReference type="GO" id="GO:0016787">
    <property type="term" value="F:hydrolase activity"/>
    <property type="evidence" value="ECO:0007669"/>
    <property type="project" value="UniProtKB-KW"/>
</dbReference>
<comment type="caution">
    <text evidence="8">The sequence shown here is derived from an EMBL/GenBank/DDBJ whole genome shotgun (WGS) entry which is preliminary data.</text>
</comment>
<dbReference type="Gene3D" id="3.40.50.1010">
    <property type="entry name" value="5'-nuclease"/>
    <property type="match status" value="1"/>
</dbReference>
<comment type="cofactor">
    <cofactor evidence="1">
        <name>Mg(2+)</name>
        <dbReference type="ChEBI" id="CHEBI:18420"/>
    </cofactor>
</comment>
<protein>
    <submittedName>
        <fullName evidence="8">Type II toxin-antitoxin system VapC family toxin</fullName>
    </submittedName>
</protein>
<evidence type="ECO:0000313" key="9">
    <source>
        <dbReference type="Proteomes" id="UP001149411"/>
    </source>
</evidence>
<dbReference type="AlphaFoldDB" id="A0A9Q4C4U9"/>
<feature type="domain" description="PIN" evidence="7">
    <location>
        <begin position="1"/>
        <end position="122"/>
    </location>
</feature>
<dbReference type="Proteomes" id="UP001149411">
    <property type="component" value="Unassembled WGS sequence"/>
</dbReference>
<evidence type="ECO:0000256" key="6">
    <source>
        <dbReference type="ARBA" id="ARBA00038093"/>
    </source>
</evidence>
<dbReference type="RefSeq" id="WP_266087025.1">
    <property type="nucleotide sequence ID" value="NZ_RKLV01000006.1"/>
</dbReference>